<organism evidence="1">
    <name type="scientific">marine metagenome</name>
    <dbReference type="NCBI Taxonomy" id="408172"/>
    <lineage>
        <taxon>unclassified sequences</taxon>
        <taxon>metagenomes</taxon>
        <taxon>ecological metagenomes</taxon>
    </lineage>
</organism>
<feature type="non-terminal residue" evidence="1">
    <location>
        <position position="54"/>
    </location>
</feature>
<proteinExistence type="predicted"/>
<reference evidence="1" key="1">
    <citation type="submission" date="2018-05" db="EMBL/GenBank/DDBJ databases">
        <authorList>
            <person name="Lanie J.A."/>
            <person name="Ng W.-L."/>
            <person name="Kazmierczak K.M."/>
            <person name="Andrzejewski T.M."/>
            <person name="Davidsen T.M."/>
            <person name="Wayne K.J."/>
            <person name="Tettelin H."/>
            <person name="Glass J.I."/>
            <person name="Rusch D."/>
            <person name="Podicherti R."/>
            <person name="Tsui H.-C.T."/>
            <person name="Winkler M.E."/>
        </authorList>
    </citation>
    <scope>NUCLEOTIDE SEQUENCE</scope>
</reference>
<accession>A0A382K3X3</accession>
<dbReference type="AlphaFoldDB" id="A0A382K3X3"/>
<name>A0A382K3X3_9ZZZZ</name>
<sequence length="54" mass="5663">MNFVNQKNVVFASFLLILLGWLSSAIAHEVNKSAVALLVAKNKAGKTVGTGSGF</sequence>
<evidence type="ECO:0000313" key="1">
    <source>
        <dbReference type="EMBL" id="SVC17767.1"/>
    </source>
</evidence>
<gene>
    <name evidence="1" type="ORF">METZ01_LOCUS270621</name>
</gene>
<protein>
    <submittedName>
        <fullName evidence="1">Uncharacterized protein</fullName>
    </submittedName>
</protein>
<dbReference type="EMBL" id="UINC01077548">
    <property type="protein sequence ID" value="SVC17767.1"/>
    <property type="molecule type" value="Genomic_DNA"/>
</dbReference>